<dbReference type="EMBL" id="UZAJ01002508">
    <property type="protein sequence ID" value="VDO37261.1"/>
    <property type="molecule type" value="Genomic_DNA"/>
</dbReference>
<dbReference type="GO" id="GO:0005737">
    <property type="term" value="C:cytoplasm"/>
    <property type="evidence" value="ECO:0007669"/>
    <property type="project" value="UniProtKB-SubCell"/>
</dbReference>
<sequence length="293" mass="32680">MFPSRGELHIALFNDEGLYIEQTSKANFWCQESFHGVNLSSLRPQALAEIFKQPVVDTWHVNCLMSGSIKWTIDFEKDPESLLHKIHVPFEFQAAKAGHVHGIASWFDVAFIGSTETVWLSTAPTEPLTHWYQVRCLFDRPLMVYGGQIVRGAIRMLANERQSYDVEIWAESGQTRVSNTLDLKNPLFRYTGTTVLPPAGCANESPSDALLQNAGLLSTGQMDYTVHNMINGFAGNYCGTHTNTTNPVSVVEPPIAVAAQMVHTQDVNRDIFRILAQSHSQIMQGQNVMQTGQ</sequence>
<organism evidence="16">
    <name type="scientific">Onchocerca flexuosa</name>
    <dbReference type="NCBI Taxonomy" id="387005"/>
    <lineage>
        <taxon>Eukaryota</taxon>
        <taxon>Metazoa</taxon>
        <taxon>Ecdysozoa</taxon>
        <taxon>Nematoda</taxon>
        <taxon>Chromadorea</taxon>
        <taxon>Rhabditida</taxon>
        <taxon>Spirurina</taxon>
        <taxon>Spiruromorpha</taxon>
        <taxon>Filarioidea</taxon>
        <taxon>Onchocercidae</taxon>
        <taxon>Onchocerca</taxon>
    </lineage>
</organism>
<dbReference type="WBParaSite" id="OFLC_0000363801-mRNA-1">
    <property type="protein sequence ID" value="OFLC_0000363801-mRNA-1"/>
    <property type="gene ID" value="OFLC_0000363801"/>
</dbReference>
<keyword evidence="15" id="KW-1185">Reference proteome</keyword>
<keyword evidence="5" id="KW-0489">Methyltransferase</keyword>
<dbReference type="PANTHER" id="PTHR11006:SF10">
    <property type="entry name" value="HISTONE-ARGININE METHYLTRANSFERASE CARMER-RELATED"/>
    <property type="match status" value="1"/>
</dbReference>
<keyword evidence="11" id="KW-0539">Nucleus</keyword>
<feature type="domain" description="Protein arginine N-methyltransferase" evidence="13">
    <location>
        <begin position="5"/>
        <end position="169"/>
    </location>
</feature>
<evidence type="ECO:0000256" key="6">
    <source>
        <dbReference type="ARBA" id="ARBA00022679"/>
    </source>
</evidence>
<evidence type="ECO:0000256" key="4">
    <source>
        <dbReference type="ARBA" id="ARBA00022490"/>
    </source>
</evidence>
<evidence type="ECO:0000256" key="10">
    <source>
        <dbReference type="ARBA" id="ARBA00023163"/>
    </source>
</evidence>
<evidence type="ECO:0000259" key="13">
    <source>
        <dbReference type="Pfam" id="PF22528"/>
    </source>
</evidence>
<evidence type="ECO:0000313" key="14">
    <source>
        <dbReference type="EMBL" id="VDO37261.1"/>
    </source>
</evidence>
<evidence type="ECO:0000256" key="5">
    <source>
        <dbReference type="ARBA" id="ARBA00022603"/>
    </source>
</evidence>
<dbReference type="GO" id="GO:0035242">
    <property type="term" value="F:protein-arginine omega-N asymmetric methyltransferase activity"/>
    <property type="evidence" value="ECO:0007669"/>
    <property type="project" value="UniProtKB-EC"/>
</dbReference>
<evidence type="ECO:0000256" key="3">
    <source>
        <dbReference type="ARBA" id="ARBA00011925"/>
    </source>
</evidence>
<dbReference type="GO" id="GO:0032259">
    <property type="term" value="P:methylation"/>
    <property type="evidence" value="ECO:0007669"/>
    <property type="project" value="UniProtKB-KW"/>
</dbReference>
<keyword evidence="6" id="KW-0808">Transferase</keyword>
<gene>
    <name evidence="14" type="ORF">OFLC_LOCUS3639</name>
</gene>
<reference evidence="16" key="1">
    <citation type="submission" date="2016-06" db="UniProtKB">
        <authorList>
            <consortium name="WormBaseParasite"/>
        </authorList>
    </citation>
    <scope>IDENTIFICATION</scope>
</reference>
<evidence type="ECO:0000313" key="15">
    <source>
        <dbReference type="Proteomes" id="UP000267606"/>
    </source>
</evidence>
<keyword evidence="4" id="KW-0963">Cytoplasm</keyword>
<evidence type="ECO:0000256" key="7">
    <source>
        <dbReference type="ARBA" id="ARBA00022691"/>
    </source>
</evidence>
<comment type="catalytic activity">
    <reaction evidence="12">
        <text>L-arginyl-[protein] + 2 S-adenosyl-L-methionine = N(omega),N(omega)-dimethyl-L-arginyl-[protein] + 2 S-adenosyl-L-homocysteine + 2 H(+)</text>
        <dbReference type="Rhea" id="RHEA:48096"/>
        <dbReference type="Rhea" id="RHEA-COMP:10532"/>
        <dbReference type="Rhea" id="RHEA-COMP:11991"/>
        <dbReference type="ChEBI" id="CHEBI:15378"/>
        <dbReference type="ChEBI" id="CHEBI:29965"/>
        <dbReference type="ChEBI" id="CHEBI:57856"/>
        <dbReference type="ChEBI" id="CHEBI:59789"/>
        <dbReference type="ChEBI" id="CHEBI:61897"/>
        <dbReference type="EC" id="2.1.1.319"/>
    </reaction>
</comment>
<reference evidence="14 15" key="2">
    <citation type="submission" date="2018-11" db="EMBL/GenBank/DDBJ databases">
        <authorList>
            <consortium name="Pathogen Informatics"/>
        </authorList>
    </citation>
    <scope>NUCLEOTIDE SEQUENCE [LARGE SCALE GENOMIC DNA]</scope>
</reference>
<name>A0A183H827_9BILA</name>
<proteinExistence type="predicted"/>
<keyword evidence="8" id="KW-0156">Chromatin regulator</keyword>
<protein>
    <recommendedName>
        <fullName evidence="3">type I protein arginine methyltransferase</fullName>
        <ecNumber evidence="3">2.1.1.319</ecNumber>
    </recommendedName>
</protein>
<evidence type="ECO:0000256" key="8">
    <source>
        <dbReference type="ARBA" id="ARBA00022853"/>
    </source>
</evidence>
<dbReference type="EC" id="2.1.1.319" evidence="3"/>
<dbReference type="Proteomes" id="UP000267606">
    <property type="component" value="Unassembled WGS sequence"/>
</dbReference>
<dbReference type="GO" id="GO:0005634">
    <property type="term" value="C:nucleus"/>
    <property type="evidence" value="ECO:0007669"/>
    <property type="project" value="UniProtKB-SubCell"/>
</dbReference>
<dbReference type="Gene3D" id="2.70.160.11">
    <property type="entry name" value="Hnrnp arginine n-methyltransferase1"/>
    <property type="match status" value="1"/>
</dbReference>
<dbReference type="Pfam" id="PF22528">
    <property type="entry name" value="PRMT_C"/>
    <property type="match status" value="1"/>
</dbReference>
<comment type="subcellular location">
    <subcellularLocation>
        <location evidence="2">Cytoplasm</location>
    </subcellularLocation>
    <subcellularLocation>
        <location evidence="1">Nucleus</location>
    </subcellularLocation>
</comment>
<keyword evidence="7" id="KW-0949">S-adenosyl-L-methionine</keyword>
<evidence type="ECO:0000256" key="11">
    <source>
        <dbReference type="ARBA" id="ARBA00023242"/>
    </source>
</evidence>
<dbReference type="AlphaFoldDB" id="A0A183H827"/>
<accession>A0A183H827</accession>
<dbReference type="PANTHER" id="PTHR11006">
    <property type="entry name" value="PROTEIN ARGININE N-METHYLTRANSFERASE"/>
    <property type="match status" value="1"/>
</dbReference>
<dbReference type="InterPro" id="IPR055135">
    <property type="entry name" value="PRMT_dom"/>
</dbReference>
<dbReference type="GO" id="GO:0070611">
    <property type="term" value="F:histone H3R2 methyltransferase activity"/>
    <property type="evidence" value="ECO:0007669"/>
    <property type="project" value="TreeGrafter"/>
</dbReference>
<dbReference type="SUPFAM" id="SSF53335">
    <property type="entry name" value="S-adenosyl-L-methionine-dependent methyltransferases"/>
    <property type="match status" value="1"/>
</dbReference>
<keyword evidence="9" id="KW-0805">Transcription regulation</keyword>
<dbReference type="InterPro" id="IPR029063">
    <property type="entry name" value="SAM-dependent_MTases_sf"/>
</dbReference>
<evidence type="ECO:0000256" key="12">
    <source>
        <dbReference type="ARBA" id="ARBA00049086"/>
    </source>
</evidence>
<dbReference type="STRING" id="387005.A0A183H827"/>
<keyword evidence="10" id="KW-0804">Transcription</keyword>
<dbReference type="InterPro" id="IPR025799">
    <property type="entry name" value="Arg_MeTrfase"/>
</dbReference>
<evidence type="ECO:0000256" key="1">
    <source>
        <dbReference type="ARBA" id="ARBA00004123"/>
    </source>
</evidence>
<evidence type="ECO:0000313" key="16">
    <source>
        <dbReference type="WBParaSite" id="OFLC_0000363801-mRNA-1"/>
    </source>
</evidence>
<evidence type="ECO:0000256" key="2">
    <source>
        <dbReference type="ARBA" id="ARBA00004496"/>
    </source>
</evidence>
<evidence type="ECO:0000256" key="9">
    <source>
        <dbReference type="ARBA" id="ARBA00023015"/>
    </source>
</evidence>